<keyword evidence="2" id="KW-1185">Reference proteome</keyword>
<dbReference type="Proteomes" id="UP000191672">
    <property type="component" value="Unassembled WGS sequence"/>
</dbReference>
<protein>
    <submittedName>
        <fullName evidence="1">Uncharacterized protein</fullName>
    </submittedName>
</protein>
<dbReference type="AlphaFoldDB" id="A0A1V6PGV6"/>
<organism evidence="1 2">
    <name type="scientific">Penicillium antarcticum</name>
    <dbReference type="NCBI Taxonomy" id="416450"/>
    <lineage>
        <taxon>Eukaryota</taxon>
        <taxon>Fungi</taxon>
        <taxon>Dikarya</taxon>
        <taxon>Ascomycota</taxon>
        <taxon>Pezizomycotina</taxon>
        <taxon>Eurotiomycetes</taxon>
        <taxon>Eurotiomycetidae</taxon>
        <taxon>Eurotiales</taxon>
        <taxon>Aspergillaceae</taxon>
        <taxon>Penicillium</taxon>
    </lineage>
</organism>
<feature type="non-terminal residue" evidence="1">
    <location>
        <position position="1"/>
    </location>
</feature>
<sequence>GTAKDHGGPWCGPDYFEKKTKDRMVRSRSSKLGPDPVLAEVTYGLEGHQTTDGNYINNGSRASWALRSYAERPDFDPIGAYYQNGSRLPHKIATKTAARAFCENASLGGHQPLSGCWKDARERLTGQLENSLIHEAIPSGSKPATLRLLRGCVSAAFMNTD</sequence>
<evidence type="ECO:0000313" key="2">
    <source>
        <dbReference type="Proteomes" id="UP000191672"/>
    </source>
</evidence>
<proteinExistence type="predicted"/>
<comment type="caution">
    <text evidence="1">The sequence shown here is derived from an EMBL/GenBank/DDBJ whole genome shotgun (WGS) entry which is preliminary data.</text>
</comment>
<reference evidence="2" key="1">
    <citation type="journal article" date="2017" name="Nat. Microbiol.">
        <title>Global analysis of biosynthetic gene clusters reveals vast potential of secondary metabolite production in Penicillium species.</title>
        <authorList>
            <person name="Nielsen J.C."/>
            <person name="Grijseels S."/>
            <person name="Prigent S."/>
            <person name="Ji B."/>
            <person name="Dainat J."/>
            <person name="Nielsen K.F."/>
            <person name="Frisvad J.C."/>
            <person name="Workman M."/>
            <person name="Nielsen J."/>
        </authorList>
    </citation>
    <scope>NUCLEOTIDE SEQUENCE [LARGE SCALE GENOMIC DNA]</scope>
    <source>
        <strain evidence="2">IBT 31811</strain>
    </source>
</reference>
<gene>
    <name evidence="1" type="ORF">PENANT_c128G08703</name>
</gene>
<evidence type="ECO:0000313" key="1">
    <source>
        <dbReference type="EMBL" id="OQD76275.1"/>
    </source>
</evidence>
<dbReference type="EMBL" id="MDYN01000128">
    <property type="protein sequence ID" value="OQD76275.1"/>
    <property type="molecule type" value="Genomic_DNA"/>
</dbReference>
<name>A0A1V6PGV6_9EURO</name>
<accession>A0A1V6PGV6</accession>